<gene>
    <name evidence="3" type="ORF">JKF63_03644</name>
</gene>
<keyword evidence="1" id="KW-0175">Coiled coil</keyword>
<evidence type="ECO:0000313" key="3">
    <source>
        <dbReference type="EMBL" id="KAG5500550.1"/>
    </source>
</evidence>
<dbReference type="KEGG" id="phet:94289722"/>
<feature type="compositionally biased region" description="Polar residues" evidence="2">
    <location>
        <begin position="720"/>
        <end position="735"/>
    </location>
</feature>
<feature type="compositionally biased region" description="Polar residues" evidence="2">
    <location>
        <begin position="545"/>
        <end position="565"/>
    </location>
</feature>
<reference evidence="3 4" key="1">
    <citation type="submission" date="2021-02" db="EMBL/GenBank/DDBJ databases">
        <title>Porcisia hertigi Genome sequencing and assembly.</title>
        <authorList>
            <person name="Almutairi H."/>
            <person name="Gatherer D."/>
        </authorList>
    </citation>
    <scope>NUCLEOTIDE SEQUENCE [LARGE SCALE GENOMIC DNA]</scope>
    <source>
        <strain evidence="3 4">C119</strain>
    </source>
</reference>
<sequence>MERNKQVTASARTRTPSVNSRILRDLQSENETLRSELLQSKQYRAQLQRQLKDLRTASDKVVREVTASCQEQVHALEERCRLLADRLVGWKRGEQLTETARVGFLLRSQIEERRFLRRGLEAMQEVLAGAGGGVVSSPTSGQPRASVSTGPEDGSRGGEVHTGDLYRLMMTVSDALQVYIASAKLEKARIRLNLEQAASLLDELHDAVKGATRTAFDAAVQTSAFCDGDVFPPSSLLAAQPGTPSASAQSAGLFVPVHYRLGGFDGHPTGSADITLSVRGQDPTASSFAHPGPAPLPAAQLSLELEWVCDVLKACMRSADEVGTLIGAAAEGLKALPPLLQQRCDAGDHSSTSGQLYPLASSANPEIDALLRSFMEDLCRIKQQAARQQDDMARQLAQEVDRHFQSTEQYEQRMKLLEAECARLLRYVERQSTQGPGAGAMTQTPVRQSATVSTTLMPVLMPVQDDPVTPERYMASTDAPKLSEQRYARLSPEHSVATSHAFIDGQRTHCRVRGPKTPSEPTQAVFSAAASYTTRVGDPAHANHHNSLLSSPQDFSLNRVSSSPKFSRAAPPTVPSTAASEPNAVYQDPRVRPQHLPSEALPSPRGARHELSSSAAPRLSHKASTTISASTASAHSRSPGRRSTTASTPPRPRDGATFLISTPTATLSPASSAPERRSPVLLGNATVGRVLSHQRTCAAASHLPNTELPSPITAAGASRDATSPPSDTFVATSRPGQEGSRHHARSQQLYDEAAVDVFFLDSTSPGGAASSGSSVRRLRLDNSHTSYNGTTAEARTPSSRRPVKLTPYANRPLLAECAAPRTGQQLHTPPTRASEVLSRHIPGGGTAVDTSRGEESPSTPLIWRRIKEEVLSQRGVSSSPIVGDETSALFSTPREVPCAYA</sequence>
<feature type="region of interest" description="Disordered" evidence="2">
    <location>
        <begin position="873"/>
        <end position="901"/>
    </location>
</feature>
<feature type="coiled-coil region" evidence="1">
    <location>
        <begin position="400"/>
        <end position="427"/>
    </location>
</feature>
<feature type="region of interest" description="Disordered" evidence="2">
    <location>
        <begin position="131"/>
        <end position="160"/>
    </location>
</feature>
<evidence type="ECO:0000313" key="4">
    <source>
        <dbReference type="Proteomes" id="UP000674318"/>
    </source>
</evidence>
<dbReference type="AlphaFoldDB" id="A0A836IBK2"/>
<dbReference type="EMBL" id="JAFJZO010000028">
    <property type="protein sequence ID" value="KAG5500550.1"/>
    <property type="molecule type" value="Genomic_DNA"/>
</dbReference>
<feature type="compositionally biased region" description="Polar residues" evidence="2">
    <location>
        <begin position="138"/>
        <end position="149"/>
    </location>
</feature>
<dbReference type="Proteomes" id="UP000674318">
    <property type="component" value="Chromosome 28"/>
</dbReference>
<feature type="region of interest" description="Disordered" evidence="2">
    <location>
        <begin position="701"/>
        <end position="746"/>
    </location>
</feature>
<evidence type="ECO:0000256" key="1">
    <source>
        <dbReference type="SAM" id="Coils"/>
    </source>
</evidence>
<feature type="region of interest" description="Disordered" evidence="2">
    <location>
        <begin position="765"/>
        <end position="803"/>
    </location>
</feature>
<feature type="coiled-coil region" evidence="1">
    <location>
        <begin position="23"/>
        <end position="64"/>
    </location>
</feature>
<dbReference type="GeneID" id="94289722"/>
<feature type="compositionally biased region" description="Polar residues" evidence="2">
    <location>
        <begin position="783"/>
        <end position="799"/>
    </location>
</feature>
<dbReference type="RefSeq" id="XP_067755884.1">
    <property type="nucleotide sequence ID" value="XM_067899645.1"/>
</dbReference>
<dbReference type="OrthoDB" id="264404at2759"/>
<feature type="compositionally biased region" description="Low complexity" evidence="2">
    <location>
        <begin position="622"/>
        <end position="637"/>
    </location>
</feature>
<protein>
    <submittedName>
        <fullName evidence="3">Uncharacterized protein</fullName>
    </submittedName>
</protein>
<accession>A0A836IBK2</accession>
<name>A0A836IBK2_9TRYP</name>
<feature type="compositionally biased region" description="Low complexity" evidence="2">
    <location>
        <begin position="765"/>
        <end position="774"/>
    </location>
</feature>
<organism evidence="3 4">
    <name type="scientific">Porcisia hertigi</name>
    <dbReference type="NCBI Taxonomy" id="2761500"/>
    <lineage>
        <taxon>Eukaryota</taxon>
        <taxon>Discoba</taxon>
        <taxon>Euglenozoa</taxon>
        <taxon>Kinetoplastea</taxon>
        <taxon>Metakinetoplastina</taxon>
        <taxon>Trypanosomatida</taxon>
        <taxon>Trypanosomatidae</taxon>
        <taxon>Leishmaniinae</taxon>
        <taxon>Porcisia</taxon>
    </lineage>
</organism>
<proteinExistence type="predicted"/>
<keyword evidence="4" id="KW-1185">Reference proteome</keyword>
<feature type="region of interest" description="Disordered" evidence="2">
    <location>
        <begin position="537"/>
        <end position="658"/>
    </location>
</feature>
<comment type="caution">
    <text evidence="3">The sequence shown here is derived from an EMBL/GenBank/DDBJ whole genome shotgun (WGS) entry which is preliminary data.</text>
</comment>
<evidence type="ECO:0000256" key="2">
    <source>
        <dbReference type="SAM" id="MobiDB-lite"/>
    </source>
</evidence>
<feature type="compositionally biased region" description="Low complexity" evidence="2">
    <location>
        <begin position="569"/>
        <end position="582"/>
    </location>
</feature>